<protein>
    <recommendedName>
        <fullName evidence="2">CBS domain-containing protein</fullName>
    </recommendedName>
</protein>
<reference evidence="3 4" key="1">
    <citation type="journal article" date="2009" name="Appl. Environ. Microbiol.">
        <title>Rhizobium sp. strain NGR234 possesses a remarkable number of secretion systems.</title>
        <authorList>
            <person name="Schmeisser C."/>
            <person name="Liesegang H."/>
            <person name="Krysciak D."/>
            <person name="Bakkou N."/>
            <person name="Le Quere A."/>
            <person name="Wollherr A."/>
            <person name="Heinemeyer I."/>
            <person name="Morgenstern B."/>
            <person name="Pommerening-Roeser A."/>
            <person name="Flores M."/>
            <person name="Palacios R."/>
            <person name="Brenner S."/>
            <person name="Gottschalk G."/>
            <person name="Schmitz R.A."/>
            <person name="Broughton W.J."/>
            <person name="Perret X."/>
            <person name="Strittmatter A.W."/>
            <person name="Streit W.R."/>
        </authorList>
    </citation>
    <scope>NUCLEOTIDE SEQUENCE [LARGE SCALE GENOMIC DNA]</scope>
    <source>
        <strain evidence="4">NBRC 101917 / NGR234</strain>
    </source>
</reference>
<evidence type="ECO:0000259" key="2">
    <source>
        <dbReference type="PROSITE" id="PS51371"/>
    </source>
</evidence>
<dbReference type="KEGG" id="rhi:NGR_c20360"/>
<name>C3MED0_SINFN</name>
<evidence type="ECO:0000313" key="4">
    <source>
        <dbReference type="Proteomes" id="UP000001054"/>
    </source>
</evidence>
<dbReference type="PROSITE" id="PS51371">
    <property type="entry name" value="CBS"/>
    <property type="match status" value="1"/>
</dbReference>
<dbReference type="Pfam" id="PF00571">
    <property type="entry name" value="CBS"/>
    <property type="match status" value="1"/>
</dbReference>
<proteinExistence type="predicted"/>
<organism evidence="3 4">
    <name type="scientific">Sinorhizobium fredii (strain NBRC 101917 / NGR234)</name>
    <dbReference type="NCBI Taxonomy" id="394"/>
    <lineage>
        <taxon>Bacteria</taxon>
        <taxon>Pseudomonadati</taxon>
        <taxon>Pseudomonadota</taxon>
        <taxon>Alphaproteobacteria</taxon>
        <taxon>Hyphomicrobiales</taxon>
        <taxon>Rhizobiaceae</taxon>
        <taxon>Sinorhizobium/Ensifer group</taxon>
        <taxon>Sinorhizobium</taxon>
    </lineage>
</organism>
<dbReference type="InterPro" id="IPR000644">
    <property type="entry name" value="CBS_dom"/>
</dbReference>
<feature type="domain" description="CBS" evidence="2">
    <location>
        <begin position="16"/>
        <end position="77"/>
    </location>
</feature>
<evidence type="ECO:0000313" key="3">
    <source>
        <dbReference type="EMBL" id="ACP25799.1"/>
    </source>
</evidence>
<gene>
    <name evidence="3" type="ordered locus">NGR_c20360</name>
</gene>
<dbReference type="InterPro" id="IPR046342">
    <property type="entry name" value="CBS_dom_sf"/>
</dbReference>
<dbReference type="OrthoDB" id="8283059at2"/>
<dbReference type="AlphaFoldDB" id="C3MED0"/>
<sequence length="77" mass="8103">MREVNRGRVIHVDAVMQPLSADHAINGATIVAGSSVEDAIKIIAREGHRDLVVIDPAGMPLGTVDLKRLASAAVSLH</sequence>
<dbReference type="SUPFAM" id="SSF54631">
    <property type="entry name" value="CBS-domain pair"/>
    <property type="match status" value="1"/>
</dbReference>
<dbReference type="PATRIC" id="fig|394.7.peg.4859"/>
<dbReference type="Proteomes" id="UP000001054">
    <property type="component" value="Chromosome"/>
</dbReference>
<dbReference type="HOGENOM" id="CLU_2635630_0_0_5"/>
<dbReference type="eggNOG" id="COG4175">
    <property type="taxonomic scope" value="Bacteria"/>
</dbReference>
<dbReference type="STRING" id="394.NGR_c20360"/>
<dbReference type="EMBL" id="CP001389">
    <property type="protein sequence ID" value="ACP25799.1"/>
    <property type="molecule type" value="Genomic_DNA"/>
</dbReference>
<keyword evidence="1" id="KW-0129">CBS domain</keyword>
<accession>C3MED0</accession>
<evidence type="ECO:0000256" key="1">
    <source>
        <dbReference type="PROSITE-ProRule" id="PRU00703"/>
    </source>
</evidence>
<keyword evidence="4" id="KW-1185">Reference proteome</keyword>